<dbReference type="GO" id="GO:0033857">
    <property type="term" value="F:5-diphosphoinositol pentakisphosphate 1-kinase activity"/>
    <property type="evidence" value="ECO:0007669"/>
    <property type="project" value="TreeGrafter"/>
</dbReference>
<comment type="function">
    <text evidence="12">Bifunctional inositol kinase that acts in concert with the IP6K kinases to synthesize the diphosphate group-containing inositol pyrophosphates diphosphoinositol pentakisphosphate, PP-InsP5, and bis-diphosphoinositol tetrakisphosphate, (PP)2-InsP4. PP-InsP5 and (PP)2-InsP4, also respectively called InsP7 and InsP8, may regulate a variety of cellular processes, including apoptosis, vesicle trafficking, cytoskeletal dynamics, and exocytosis. Phosphorylates inositol hexakisphosphate (InsP6).</text>
</comment>
<dbReference type="SUPFAM" id="SSF101908">
    <property type="entry name" value="Putative isomerase YbhE"/>
    <property type="match status" value="1"/>
</dbReference>
<comment type="subcellular location">
    <subcellularLocation>
        <location evidence="1 12">Cytoplasm</location>
        <location evidence="1 12">Cytosol</location>
    </subcellularLocation>
</comment>
<evidence type="ECO:0000313" key="16">
    <source>
        <dbReference type="EMBL" id="RHY31835.1"/>
    </source>
</evidence>
<evidence type="ECO:0000256" key="2">
    <source>
        <dbReference type="ARBA" id="ARBA00005609"/>
    </source>
</evidence>
<evidence type="ECO:0000256" key="7">
    <source>
        <dbReference type="ARBA" id="ARBA00022777"/>
    </source>
</evidence>
<dbReference type="FunFam" id="3.30.470.20:FF:000019">
    <property type="entry name" value="Inositol hexakisphosphate and diphosphoinositol-pentakisphosphate kinase"/>
    <property type="match status" value="1"/>
</dbReference>
<evidence type="ECO:0000259" key="15">
    <source>
        <dbReference type="Pfam" id="PF18086"/>
    </source>
</evidence>
<evidence type="ECO:0000313" key="17">
    <source>
        <dbReference type="Proteomes" id="UP000285060"/>
    </source>
</evidence>
<dbReference type="Gene3D" id="3.30.470.20">
    <property type="entry name" value="ATP-grasp fold, B domain"/>
    <property type="match status" value="1"/>
</dbReference>
<proteinExistence type="inferred from homology"/>
<dbReference type="InterPro" id="IPR013211">
    <property type="entry name" value="LVIVD"/>
</dbReference>
<dbReference type="GO" id="GO:0005829">
    <property type="term" value="C:cytosol"/>
    <property type="evidence" value="ECO:0007669"/>
    <property type="project" value="UniProtKB-SubCell"/>
</dbReference>
<dbReference type="EMBL" id="QUSY01000181">
    <property type="protein sequence ID" value="RHY31835.1"/>
    <property type="molecule type" value="Genomic_DNA"/>
</dbReference>
<feature type="compositionally biased region" description="Low complexity" evidence="14">
    <location>
        <begin position="728"/>
        <end position="737"/>
    </location>
</feature>
<comment type="similarity">
    <text evidence="2 12">Belongs to the histidine acid phosphatase family. VIP1 subfamily.</text>
</comment>
<dbReference type="VEuPathDB" id="FungiDB:H310_12755"/>
<keyword evidence="4" id="KW-0597">Phosphoprotein</keyword>
<comment type="catalytic activity">
    <reaction evidence="10">
        <text>5-diphospho-1D-myo-inositol 1,2,3,4,6-pentakisphosphate + ATP + H(+) = 1,5-bis(diphospho)-1D-myo-inositol 2,3,4,6-tetrakisphosphate + ADP</text>
        <dbReference type="Rhea" id="RHEA:10276"/>
        <dbReference type="ChEBI" id="CHEBI:15378"/>
        <dbReference type="ChEBI" id="CHEBI:30616"/>
        <dbReference type="ChEBI" id="CHEBI:58628"/>
        <dbReference type="ChEBI" id="CHEBI:77983"/>
        <dbReference type="ChEBI" id="CHEBI:456216"/>
        <dbReference type="EC" id="2.7.4.24"/>
    </reaction>
    <physiologicalReaction direction="left-to-right" evidence="10">
        <dbReference type="Rhea" id="RHEA:10277"/>
    </physiologicalReaction>
</comment>
<dbReference type="Gene3D" id="3.40.50.1240">
    <property type="entry name" value="Phosphoglycerate mutase-like"/>
    <property type="match status" value="1"/>
</dbReference>
<organism evidence="16 17">
    <name type="scientific">Aphanomyces invadans</name>
    <dbReference type="NCBI Taxonomy" id="157072"/>
    <lineage>
        <taxon>Eukaryota</taxon>
        <taxon>Sar</taxon>
        <taxon>Stramenopiles</taxon>
        <taxon>Oomycota</taxon>
        <taxon>Saprolegniomycetes</taxon>
        <taxon>Saprolegniales</taxon>
        <taxon>Verrucalvaceae</taxon>
        <taxon>Aphanomyces</taxon>
    </lineage>
</organism>
<dbReference type="PANTHER" id="PTHR12750">
    <property type="entry name" value="DIPHOSPHOINOSITOL PENTAKISPHOSPHATE KINASE"/>
    <property type="match status" value="1"/>
</dbReference>
<dbReference type="Pfam" id="PF18086">
    <property type="entry name" value="PPIP5K2_N"/>
    <property type="match status" value="1"/>
</dbReference>
<dbReference type="InterPro" id="IPR029033">
    <property type="entry name" value="His_PPase_superfam"/>
</dbReference>
<dbReference type="InterPro" id="IPR040557">
    <property type="entry name" value="VIP1_N"/>
</dbReference>
<keyword evidence="5 12" id="KW-0808">Transferase</keyword>
<dbReference type="Pfam" id="PF00328">
    <property type="entry name" value="His_Phos_2"/>
    <property type="match status" value="1"/>
</dbReference>
<dbReference type="CDD" id="cd07061">
    <property type="entry name" value="HP_HAP_like"/>
    <property type="match status" value="1"/>
</dbReference>
<dbReference type="InterPro" id="IPR000560">
    <property type="entry name" value="His_Pase_clade-2"/>
</dbReference>
<dbReference type="PANTHER" id="PTHR12750:SF9">
    <property type="entry name" value="INOSITOL HEXAKISPHOSPHATE AND DIPHOSPHOINOSITOL-PENTAKISPHOSPHATE KINASE"/>
    <property type="match status" value="1"/>
</dbReference>
<feature type="domain" description="VIP1 N-terminal" evidence="15">
    <location>
        <begin position="363"/>
        <end position="451"/>
    </location>
</feature>
<keyword evidence="13" id="KW-0175">Coiled coil</keyword>
<dbReference type="PROSITE" id="PS00616">
    <property type="entry name" value="HIS_ACID_PHOSPHAT_1"/>
    <property type="match status" value="1"/>
</dbReference>
<feature type="region of interest" description="Disordered" evidence="14">
    <location>
        <begin position="1368"/>
        <end position="1406"/>
    </location>
</feature>
<dbReference type="GO" id="GO:0006020">
    <property type="term" value="P:inositol metabolic process"/>
    <property type="evidence" value="ECO:0007669"/>
    <property type="project" value="TreeGrafter"/>
</dbReference>
<keyword evidence="9" id="KW-0007">Acetylation</keyword>
<evidence type="ECO:0000256" key="6">
    <source>
        <dbReference type="ARBA" id="ARBA00022741"/>
    </source>
</evidence>
<dbReference type="GO" id="GO:0052723">
    <property type="term" value="F:inositol hexakisphosphate 1-kinase activity"/>
    <property type="evidence" value="ECO:0007669"/>
    <property type="project" value="RHEA"/>
</dbReference>
<comment type="caution">
    <text evidence="16">The sequence shown here is derived from an EMBL/GenBank/DDBJ whole genome shotgun (WGS) entry which is preliminary data.</text>
</comment>
<keyword evidence="8 12" id="KW-0067">ATP-binding</keyword>
<evidence type="ECO:0000256" key="13">
    <source>
        <dbReference type="SAM" id="Coils"/>
    </source>
</evidence>
<keyword evidence="17" id="KW-1185">Reference proteome</keyword>
<keyword evidence="7 12" id="KW-0418">Kinase</keyword>
<evidence type="ECO:0000256" key="9">
    <source>
        <dbReference type="ARBA" id="ARBA00022990"/>
    </source>
</evidence>
<dbReference type="InterPro" id="IPR037446">
    <property type="entry name" value="His_Pase_VIP1"/>
</dbReference>
<name>A0A3R6Z6V2_9STRA</name>
<dbReference type="EC" id="2.7.4.24" evidence="12"/>
<evidence type="ECO:0000256" key="3">
    <source>
        <dbReference type="ARBA" id="ARBA00022490"/>
    </source>
</evidence>
<comment type="catalytic activity">
    <reaction evidence="11">
        <text>1D-myo-inositol hexakisphosphate + ATP = 1-diphospho-1D-myo-inositol 2,3,4,5,6-pentakisphosphate + ADP</text>
        <dbReference type="Rhea" id="RHEA:37459"/>
        <dbReference type="ChEBI" id="CHEBI:30616"/>
        <dbReference type="ChEBI" id="CHEBI:58130"/>
        <dbReference type="ChEBI" id="CHEBI:74946"/>
        <dbReference type="ChEBI" id="CHEBI:456216"/>
        <dbReference type="EC" id="2.7.4.24"/>
    </reaction>
    <physiologicalReaction direction="left-to-right" evidence="11">
        <dbReference type="Rhea" id="RHEA:37460"/>
    </physiologicalReaction>
</comment>
<evidence type="ECO:0000256" key="8">
    <source>
        <dbReference type="ARBA" id="ARBA00022840"/>
    </source>
</evidence>
<evidence type="ECO:0000256" key="5">
    <source>
        <dbReference type="ARBA" id="ARBA00022679"/>
    </source>
</evidence>
<keyword evidence="3 12" id="KW-0963">Cytoplasm</keyword>
<evidence type="ECO:0000256" key="1">
    <source>
        <dbReference type="ARBA" id="ARBA00004514"/>
    </source>
</evidence>
<evidence type="ECO:0000256" key="10">
    <source>
        <dbReference type="ARBA" id="ARBA00033696"/>
    </source>
</evidence>
<evidence type="ECO:0000256" key="12">
    <source>
        <dbReference type="RuleBase" id="RU365032"/>
    </source>
</evidence>
<dbReference type="VEuPathDB" id="FungiDB:H310_12754"/>
<feature type="compositionally biased region" description="Low complexity" evidence="14">
    <location>
        <begin position="1381"/>
        <end position="1394"/>
    </location>
</feature>
<sequence>MADILSMITSTVQDQLGLSSTFRCRVKWAHIEALGDTTKAYLSLGVYGMLVIDITTPECPQVVAEFLEGQGGMKLKHFTIDRRIVYTACGRSGLRIFTSIDAAIDEIGALVHPRCSAKCIAVQGDIALVTFGQAGVRVLDVANPSSPVELGGFKDDKLHEARFVLLQDGWGYVSFGPGGIRILDVTNASLPCEISSYAHGTFDARHMALLSSFLFVAFSYGGLKVLDVSNPFHPVEVASHSFPSSYAANCVQVVGHHVYVALGPGGLCILRFSRLHGFERLGSYVAADADVTSVHVTTDCLALVCLRQGSIKILDLRFGDSTDTAVDIVAVEMASHSFVSSSIGSEEDPNHPGFQSRAQRRYVVGVCAMEKKSRSKPMQEILRRLVKKKQFDLVIFTDDMILNHPIEEWPICEAIFSFYSTGFPLAKAESYVHLRRPVLVNDLSMQHVLFDRRKVYEVLIRNGVNVPRHAIVNRDCPNPDILEESENYVIVNGVQINKPFVEKPADAEDHNIYIYYPSSAGGGSKRLFRKVGDRSSEFYPDVHHVRREGSYIYEEFLNTQGTDVKVYTVGPNYGHAEARKSPVLDGRVMRDSVGKEVRYPVILNSIEKDIARKVCLAFQQTVCGFDLLRVRGTSFVCDVNGWSFVKNSKKYYDDCGLVLHNYLLTALRYRHHRRSPSPRYKLSPKGGMGFSPHVGASQYATEPTPLLLNQAPPPHPDHHPFLPIRENSIASSHSSPSDPFDMQNSFGSPQPLHHSRTSSNASADEMMHWLEKKEELRAVIAVVRHGDRTPKQKLKTRVWEPALVNFYEKRRTKDKFDEVKVKAVLDLQELLDIVRTLIKEYAPNVGSKGMVWEKEGKAARACALQFTRCVGGDSFEKLLQIKRVLERWKFAGINRKVQFKPRREYMPPSSGANSELLLIMKWGGDLTETGKRQGELLGNRFRNELYPVEEGGLLRLHSTFRHDLKIFTSDEGRVQMTAAAFAKGFLELEGDLTPILVSLVTTLDKDANKMLDHSGQADANEEIERTKAKLRRVIQQDYASWDDLAACVAPLGTKSIVDALHRLQNPKEALGKLYELIRQMKLEIKELAAEAEKTALSLNDDRFNELYMGETYSLMSERWDKLHRDFYSAKSQEYDLSKLPDIYDCIKYDMLHNLNGTHATTKYGRALFNMAELFVACYVPQEYDIATAMTIQREEKPSVVNSMFGGKSFLPLCTAMDDPEDAESMEHNGYRLDPSFAKELRIKSPGTQVRTRLYFTSESHMHTLLNVLRHQCPAWVERQQSASHATTLNSNAATEEDVANALLAAMGINTMPTSSETTSQRPDDAPTLPKRKYSFDVAKMITPDAIQALDSEDDENRFRVEIAFSPGLRGDPEGVPEFTRSASTSSASSVSFTPPSTPQASTTGPIAIPPSSSVGYTNLFAFQDQAGRREDVGSAAPPKDTTGVDASPSVLSLQMDKIYLTKDMPGVMFDDMLAACVASVANNNPASYVPDSV</sequence>
<dbReference type="InterPro" id="IPR033379">
    <property type="entry name" value="Acid_Pase_AS"/>
</dbReference>
<feature type="region of interest" description="Disordered" evidence="14">
    <location>
        <begin position="728"/>
        <end position="763"/>
    </location>
</feature>
<keyword evidence="6 12" id="KW-0547">Nucleotide-binding</keyword>
<dbReference type="FunFam" id="3.40.50.11950:FF:000002">
    <property type="entry name" value="Inositol hexakisphosphate and diphosphoinositol-pentakisphosphate kinase"/>
    <property type="match status" value="1"/>
</dbReference>
<dbReference type="Gene3D" id="3.40.50.11950">
    <property type="match status" value="1"/>
</dbReference>
<evidence type="ECO:0000256" key="14">
    <source>
        <dbReference type="SAM" id="MobiDB-lite"/>
    </source>
</evidence>
<dbReference type="Proteomes" id="UP000285060">
    <property type="component" value="Unassembled WGS sequence"/>
</dbReference>
<evidence type="ECO:0000256" key="4">
    <source>
        <dbReference type="ARBA" id="ARBA00022553"/>
    </source>
</evidence>
<dbReference type="SUPFAM" id="SSF53254">
    <property type="entry name" value="Phosphoglycerate mutase-like"/>
    <property type="match status" value="1"/>
</dbReference>
<gene>
    <name evidence="16" type="ORF">DYB32_004132</name>
</gene>
<reference evidence="16 17" key="1">
    <citation type="submission" date="2018-08" db="EMBL/GenBank/DDBJ databases">
        <title>Aphanomyces genome sequencing and annotation.</title>
        <authorList>
            <person name="Minardi D."/>
            <person name="Oidtmann B."/>
            <person name="Van Der Giezen M."/>
            <person name="Studholme D.J."/>
        </authorList>
    </citation>
    <scope>NUCLEOTIDE SEQUENCE [LARGE SCALE GENOMIC DNA]</scope>
    <source>
        <strain evidence="16 17">NJM0002</strain>
    </source>
</reference>
<dbReference type="GO" id="GO:0032958">
    <property type="term" value="P:inositol phosphate biosynthetic process"/>
    <property type="evidence" value="ECO:0007669"/>
    <property type="project" value="TreeGrafter"/>
</dbReference>
<protein>
    <recommendedName>
        <fullName evidence="12">Inositol hexakisphosphate and diphosphoinositol-pentakisphosphate kinase</fullName>
        <ecNumber evidence="12">2.7.4.24</ecNumber>
    </recommendedName>
</protein>
<dbReference type="GO" id="GO:0005524">
    <property type="term" value="F:ATP binding"/>
    <property type="evidence" value="ECO:0007669"/>
    <property type="project" value="UniProtKB-KW"/>
</dbReference>
<feature type="coiled-coil region" evidence="13">
    <location>
        <begin position="1070"/>
        <end position="1097"/>
    </location>
</feature>
<accession>A0A3R6Z6V2</accession>
<evidence type="ECO:0000256" key="11">
    <source>
        <dbReference type="ARBA" id="ARBA00034629"/>
    </source>
</evidence>
<dbReference type="Pfam" id="PF08309">
    <property type="entry name" value="LVIVD"/>
    <property type="match status" value="3"/>
</dbReference>